<dbReference type="Proteomes" id="UP000698028">
    <property type="component" value="Unassembled WGS sequence"/>
</dbReference>
<keyword evidence="4" id="KW-1185">Reference proteome</keyword>
<feature type="chain" id="PRO_5046150863" evidence="2">
    <location>
        <begin position="23"/>
        <end position="304"/>
    </location>
</feature>
<keyword evidence="2" id="KW-0732">Signal</keyword>
<evidence type="ECO:0000313" key="3">
    <source>
        <dbReference type="EMBL" id="MBW0144299.1"/>
    </source>
</evidence>
<keyword evidence="1" id="KW-0175">Coiled coil</keyword>
<evidence type="ECO:0000256" key="2">
    <source>
        <dbReference type="SAM" id="SignalP"/>
    </source>
</evidence>
<proteinExistence type="predicted"/>
<protein>
    <submittedName>
        <fullName evidence="3">Tetratricopeptide repeat protein</fullName>
    </submittedName>
</protein>
<reference evidence="3 4" key="1">
    <citation type="submission" date="2021-07" db="EMBL/GenBank/DDBJ databases">
        <title>The draft genome sequence of Sphingomicrobium sp. B8.</title>
        <authorList>
            <person name="Mu L."/>
        </authorList>
    </citation>
    <scope>NUCLEOTIDE SEQUENCE [LARGE SCALE GENOMIC DNA]</scope>
    <source>
        <strain evidence="3 4">B8</strain>
    </source>
</reference>
<comment type="caution">
    <text evidence="3">The sequence shown here is derived from an EMBL/GenBank/DDBJ whole genome shotgun (WGS) entry which is preliminary data.</text>
</comment>
<dbReference type="EMBL" id="JAHVAH010000001">
    <property type="protein sequence ID" value="MBW0144299.1"/>
    <property type="molecule type" value="Genomic_DNA"/>
</dbReference>
<gene>
    <name evidence="3" type="ORF">KTQ36_03195</name>
</gene>
<feature type="signal peptide" evidence="2">
    <location>
        <begin position="1"/>
        <end position="22"/>
    </location>
</feature>
<feature type="coiled-coil region" evidence="1">
    <location>
        <begin position="74"/>
        <end position="115"/>
    </location>
</feature>
<organism evidence="3 4">
    <name type="scientific">Sphingomicrobium clamense</name>
    <dbReference type="NCBI Taxonomy" id="2851013"/>
    <lineage>
        <taxon>Bacteria</taxon>
        <taxon>Pseudomonadati</taxon>
        <taxon>Pseudomonadota</taxon>
        <taxon>Alphaproteobacteria</taxon>
        <taxon>Sphingomonadales</taxon>
        <taxon>Sphingomonadaceae</taxon>
        <taxon>Sphingomicrobium</taxon>
    </lineage>
</organism>
<evidence type="ECO:0000313" key="4">
    <source>
        <dbReference type="Proteomes" id="UP000698028"/>
    </source>
</evidence>
<dbReference type="Pfam" id="PF13432">
    <property type="entry name" value="TPR_16"/>
    <property type="match status" value="2"/>
</dbReference>
<evidence type="ECO:0000256" key="1">
    <source>
        <dbReference type="SAM" id="Coils"/>
    </source>
</evidence>
<dbReference type="RefSeq" id="WP_218632306.1">
    <property type="nucleotide sequence ID" value="NZ_JAHVAH010000001.1"/>
</dbReference>
<sequence>MKIRTLFLLLASTTLVAESAFAQESQSRRERDNRDRIERLEKQVRQMQRTVYPDGQPASTAGYYDEPVATRSSVDILTGRIDSLERQITTLIRNNEEAQYRLGQMETELARLRVSQETAAAAAAAAPPPVEEPEEVDVPERLISTPRFENQAEAAPEVDSIPAAPALAQNDPDYEAAGEDAYTQGFRLWEAGNYDQAITTLRAFEAAFPDHRRASWARNLIGRALLDKGEPRAAANALLANYRKDPEGGRAADSLYFLGQSLMRLGQPGQACKAYDELEDVYAGNMRDYLTERLPAARREANCG</sequence>
<accession>A0ABS6V412</accession>
<name>A0ABS6V412_9SPHN</name>